<name>W0ABW9_9SPHN</name>
<evidence type="ECO:0000313" key="2">
    <source>
        <dbReference type="Proteomes" id="UP000018851"/>
    </source>
</evidence>
<proteinExistence type="predicted"/>
<dbReference type="Proteomes" id="UP000018851">
    <property type="component" value="Chromosome"/>
</dbReference>
<organism evidence="1 2">
    <name type="scientific">Sphingomonas sanxanigenens DSM 19645 = NX02</name>
    <dbReference type="NCBI Taxonomy" id="1123269"/>
    <lineage>
        <taxon>Bacteria</taxon>
        <taxon>Pseudomonadati</taxon>
        <taxon>Pseudomonadota</taxon>
        <taxon>Alphaproteobacteria</taxon>
        <taxon>Sphingomonadales</taxon>
        <taxon>Sphingomonadaceae</taxon>
        <taxon>Sphingomonas</taxon>
    </lineage>
</organism>
<evidence type="ECO:0000313" key="1">
    <source>
        <dbReference type="EMBL" id="AHE55424.1"/>
    </source>
</evidence>
<gene>
    <name evidence="1" type="ORF">NX02_18775</name>
</gene>
<dbReference type="EMBL" id="CP006644">
    <property type="protein sequence ID" value="AHE55424.1"/>
    <property type="molecule type" value="Genomic_DNA"/>
</dbReference>
<sequence>MKGQFGQDPIAFDIGGIAAGMCLIENGRAGATHDVEAERLPRFKAGPFGNPVAGIICPQAAPSARADAGAVHAL</sequence>
<dbReference type="PATRIC" id="fig|1123269.5.peg.3677"/>
<protein>
    <submittedName>
        <fullName evidence="1">Uncharacterized protein</fullName>
    </submittedName>
</protein>
<dbReference type="STRING" id="1123269.NX02_18775"/>
<accession>W0ABW9</accession>
<keyword evidence="2" id="KW-1185">Reference proteome</keyword>
<reference evidence="1 2" key="1">
    <citation type="submission" date="2013-07" db="EMBL/GenBank/DDBJ databases">
        <title>Completed genome of Sphingomonas sanxanigenens NX02.</title>
        <authorList>
            <person name="Ma T."/>
            <person name="Huang H."/>
            <person name="Wu M."/>
            <person name="Li X."/>
            <person name="Li G."/>
        </authorList>
    </citation>
    <scope>NUCLEOTIDE SEQUENCE [LARGE SCALE GENOMIC DNA]</scope>
    <source>
        <strain evidence="1 2">NX02</strain>
    </source>
</reference>
<dbReference type="HOGENOM" id="CLU_2685958_0_0_5"/>
<dbReference type="RefSeq" id="WP_025293598.1">
    <property type="nucleotide sequence ID" value="NZ_CP006644.1"/>
</dbReference>
<dbReference type="KEGG" id="ssan:NX02_18775"/>
<dbReference type="AlphaFoldDB" id="W0ABW9"/>